<dbReference type="EMBL" id="OAOQ01000003">
    <property type="protein sequence ID" value="SNX69256.1"/>
    <property type="molecule type" value="Genomic_DNA"/>
</dbReference>
<evidence type="ECO:0000313" key="3">
    <source>
        <dbReference type="EMBL" id="SNX69256.1"/>
    </source>
</evidence>
<evidence type="ECO:0000313" key="4">
    <source>
        <dbReference type="Proteomes" id="UP000219467"/>
    </source>
</evidence>
<reference evidence="4" key="1">
    <citation type="submission" date="2017-08" db="EMBL/GenBank/DDBJ databases">
        <authorList>
            <person name="Varghese N."/>
            <person name="Submissions S."/>
        </authorList>
    </citation>
    <scope>NUCLEOTIDE SEQUENCE [LARGE SCALE GENOMIC DNA]</scope>
    <source>
        <strain evidence="4">JA234</strain>
    </source>
</reference>
<feature type="chain" id="PRO_5012470578" evidence="2">
    <location>
        <begin position="20"/>
        <end position="116"/>
    </location>
</feature>
<feature type="signal peptide" evidence="2">
    <location>
        <begin position="1"/>
        <end position="19"/>
    </location>
</feature>
<keyword evidence="4" id="KW-1185">Reference proteome</keyword>
<dbReference type="AlphaFoldDB" id="A0A285CQB0"/>
<dbReference type="Proteomes" id="UP000219467">
    <property type="component" value="Unassembled WGS sequence"/>
</dbReference>
<evidence type="ECO:0000256" key="1">
    <source>
        <dbReference type="SAM" id="MobiDB-lite"/>
    </source>
</evidence>
<gene>
    <name evidence="3" type="ORF">SAMN05878503_103243</name>
</gene>
<proteinExistence type="predicted"/>
<organism evidence="3 4">
    <name type="scientific">Cereibacter ovatus</name>
    <dbReference type="NCBI Taxonomy" id="439529"/>
    <lineage>
        <taxon>Bacteria</taxon>
        <taxon>Pseudomonadati</taxon>
        <taxon>Pseudomonadota</taxon>
        <taxon>Alphaproteobacteria</taxon>
        <taxon>Rhodobacterales</taxon>
        <taxon>Paracoccaceae</taxon>
        <taxon>Cereibacter</taxon>
    </lineage>
</organism>
<sequence length="116" mass="13046">MMVGLALVLALTLPAAAQADCERTKGQPLATDDQLTLDYLICKHREQAEALQRQRVRRPPPQDESQIPDGAVDDLTRRTQPFAERARRTQDAVDAMGDVNIEMGDRLKMLQPRRIP</sequence>
<evidence type="ECO:0000256" key="2">
    <source>
        <dbReference type="SAM" id="SignalP"/>
    </source>
</evidence>
<protein>
    <submittedName>
        <fullName evidence="3">Uncharacterized protein</fullName>
    </submittedName>
</protein>
<feature type="region of interest" description="Disordered" evidence="1">
    <location>
        <begin position="50"/>
        <end position="75"/>
    </location>
</feature>
<accession>A0A285CQB0</accession>
<dbReference type="OrthoDB" id="7690680at2"/>
<dbReference type="RefSeq" id="WP_097029704.1">
    <property type="nucleotide sequence ID" value="NZ_OAOQ01000003.1"/>
</dbReference>
<name>A0A285CQB0_9RHOB</name>
<keyword evidence="2" id="KW-0732">Signal</keyword>